<dbReference type="RefSeq" id="WP_207002154.1">
    <property type="nucleotide sequence ID" value="NZ_JAEKJR010000002.1"/>
</dbReference>
<evidence type="ECO:0000313" key="3">
    <source>
        <dbReference type="EMBL" id="MBN8431444.1"/>
    </source>
</evidence>
<reference evidence="3 4" key="1">
    <citation type="submission" date="2020-12" db="EMBL/GenBank/DDBJ databases">
        <title>Oil enriched cultivation method for isolating marine PHA-producing bacteria.</title>
        <authorList>
            <person name="Zheng W."/>
            <person name="Yu S."/>
            <person name="Huang Y."/>
        </authorList>
    </citation>
    <scope>NUCLEOTIDE SEQUENCE [LARGE SCALE GENOMIC DNA]</scope>
    <source>
        <strain evidence="3 4">SN0-2</strain>
    </source>
</reference>
<dbReference type="SUPFAM" id="SSF56349">
    <property type="entry name" value="DNA breaking-rejoining enzymes"/>
    <property type="match status" value="1"/>
</dbReference>
<evidence type="ECO:0000256" key="1">
    <source>
        <dbReference type="ARBA" id="ARBA00023172"/>
    </source>
</evidence>
<protein>
    <submittedName>
        <fullName evidence="3">Tyrosine-type recombinase/integrase</fullName>
    </submittedName>
</protein>
<dbReference type="InterPro" id="IPR002104">
    <property type="entry name" value="Integrase_catalytic"/>
</dbReference>
<comment type="caution">
    <text evidence="3">The sequence shown here is derived from an EMBL/GenBank/DDBJ whole genome shotgun (WGS) entry which is preliminary data.</text>
</comment>
<proteinExistence type="predicted"/>
<evidence type="ECO:0000313" key="4">
    <source>
        <dbReference type="Proteomes" id="UP000664293"/>
    </source>
</evidence>
<accession>A0ABS3E8R8</accession>
<dbReference type="EMBL" id="JAEKJR010000002">
    <property type="protein sequence ID" value="MBN8431444.1"/>
    <property type="molecule type" value="Genomic_DNA"/>
</dbReference>
<feature type="domain" description="Tyr recombinase" evidence="2">
    <location>
        <begin position="85"/>
        <end position="309"/>
    </location>
</feature>
<dbReference type="PROSITE" id="PS51898">
    <property type="entry name" value="TYR_RECOMBINASE"/>
    <property type="match status" value="1"/>
</dbReference>
<keyword evidence="4" id="KW-1185">Reference proteome</keyword>
<name>A0ABS3E8R8_9GAMM</name>
<dbReference type="Proteomes" id="UP000664293">
    <property type="component" value="Unassembled WGS sequence"/>
</dbReference>
<organism evidence="3 4">
    <name type="scientific">Microbulbifer salipaludis</name>
    <dbReference type="NCBI Taxonomy" id="187980"/>
    <lineage>
        <taxon>Bacteria</taxon>
        <taxon>Pseudomonadati</taxon>
        <taxon>Pseudomonadota</taxon>
        <taxon>Gammaproteobacteria</taxon>
        <taxon>Cellvibrionales</taxon>
        <taxon>Microbulbiferaceae</taxon>
        <taxon>Microbulbifer</taxon>
    </lineage>
</organism>
<dbReference type="Gene3D" id="1.10.443.10">
    <property type="entry name" value="Intergrase catalytic core"/>
    <property type="match status" value="1"/>
</dbReference>
<dbReference type="Pfam" id="PF00589">
    <property type="entry name" value="Phage_integrase"/>
    <property type="match status" value="1"/>
</dbReference>
<dbReference type="InterPro" id="IPR013762">
    <property type="entry name" value="Integrase-like_cat_sf"/>
</dbReference>
<sequence>MESLFSLLKGTSFEVPEPWPETSAYALSGVAKERGAILAGKTILMTEDVVTKIFQAAVSVMDGADNLFTVEAKLTNVVRTAPEGVTRKALEKRLAQVSRNAGFKRKREVNEARSRLRDACAIVILITVGMRISELVSIKAGGYRHESREDITLYFIEAHVAKTGDGLSEFVAPEIAIRAFRVLEQLSVDLRARHMELLDATRISGDSHKYAELIAHEQGLFLAKSNKNGTISTHTGMNVRLKAFVAGLGIDWDFNSHQARRTFAVNVARSSRGDLMLLKEHFKHWSLDMTVLYAAHESADEELWDCVYDAVSNLRVETIGRWLGGNALLAGGLAHRMMTLRANDEDVKVYGSREKLIEVVSETVNIRSTGVAWCTAADINCGGGYGMERTRCADCSSSVIEASPHQAKWEAMLIQQLELKELSDIGVAAKERAERDYQHCRQVLTDLGCDVDALEAEPI</sequence>
<dbReference type="InterPro" id="IPR011010">
    <property type="entry name" value="DNA_brk_join_enz"/>
</dbReference>
<evidence type="ECO:0000259" key="2">
    <source>
        <dbReference type="PROSITE" id="PS51898"/>
    </source>
</evidence>
<keyword evidence="1" id="KW-0233">DNA recombination</keyword>
<gene>
    <name evidence="3" type="ORF">JF535_11330</name>
</gene>